<keyword evidence="3" id="KW-0175">Coiled coil</keyword>
<dbReference type="GO" id="GO:0004467">
    <property type="term" value="F:long-chain fatty acid-CoA ligase activity"/>
    <property type="evidence" value="ECO:0007669"/>
    <property type="project" value="UniProtKB-EC"/>
</dbReference>
<protein>
    <submittedName>
        <fullName evidence="5">Long-chain-fatty-acid--CoA ligase</fullName>
        <ecNumber evidence="5">6.2.1.3</ecNumber>
    </submittedName>
</protein>
<dbReference type="InterPro" id="IPR042099">
    <property type="entry name" value="ANL_N_sf"/>
</dbReference>
<dbReference type="EC" id="6.2.1.3" evidence="5"/>
<evidence type="ECO:0000256" key="3">
    <source>
        <dbReference type="SAM" id="Coils"/>
    </source>
</evidence>
<name>A0A3B0TYS3_9ZZZZ</name>
<sequence>MDIQVTRTFDILEHCLQKFPREDALGGKEEGKWYTYSTEEYNEKSHQFAIGLLALGLKKGDKVATVTTNRPEWNFADMGMSMSGIVHVPIYPTIGEDDYRYILDHAEVKMLLVGDKKLYESLLPIVNMLPGLEHIYTFEEVEGIKNYTEILDLGKENREKYNNELEGLKNSIMPADLATIIYTSGTTGVPKGVMLTQDNLVSNFVAHSKMHHLGKGHRVISFLPLCHVYERSVNYHFQYKGMGVYYVGNLGQIVTAIKEIKPHMFNSVPRLLERIYDGFVAKGKELPPLKKWIYFWALRLTRHFEYNKKYGPVLKCKIKIADKLIYSKWREALGGNIVYIVSGGAALQPRIARVLGMAGMYNLEGYGLTETSPVIAVNSPALNEMKIGTVGPVLEGFEVKIASDGEILCKGRGVMKGYYKAPEQTAEVIDENGWFHTGDIGVFEDGIFLKITDRKKEIFKLSGGKYIAPQMIENKLKSSDLIEQAMVIGANEKFASALILPNFELLHDWCAQNKIHFHDNDELIKQPEVITKMKKEVNEINKILGTHEEIKRFRLVSAEWSPNTGELSPTLKLKRNVIAVKYRKLIDEIYSASKN</sequence>
<dbReference type="GO" id="GO:0005524">
    <property type="term" value="F:ATP binding"/>
    <property type="evidence" value="ECO:0007669"/>
    <property type="project" value="UniProtKB-KW"/>
</dbReference>
<evidence type="ECO:0000256" key="2">
    <source>
        <dbReference type="ARBA" id="ARBA00022840"/>
    </source>
</evidence>
<evidence type="ECO:0000313" key="5">
    <source>
        <dbReference type="EMBL" id="VAW23168.1"/>
    </source>
</evidence>
<reference evidence="5" key="1">
    <citation type="submission" date="2018-06" db="EMBL/GenBank/DDBJ databases">
        <authorList>
            <person name="Zhirakovskaya E."/>
        </authorList>
    </citation>
    <scope>NUCLEOTIDE SEQUENCE</scope>
</reference>
<dbReference type="PANTHER" id="PTHR43272">
    <property type="entry name" value="LONG-CHAIN-FATTY-ACID--COA LIGASE"/>
    <property type="match status" value="1"/>
</dbReference>
<dbReference type="GO" id="GO:0016020">
    <property type="term" value="C:membrane"/>
    <property type="evidence" value="ECO:0007669"/>
    <property type="project" value="TreeGrafter"/>
</dbReference>
<evidence type="ECO:0000256" key="1">
    <source>
        <dbReference type="ARBA" id="ARBA00022741"/>
    </source>
</evidence>
<dbReference type="CDD" id="cd05907">
    <property type="entry name" value="VL_LC_FACS_like"/>
    <property type="match status" value="1"/>
</dbReference>
<evidence type="ECO:0000259" key="4">
    <source>
        <dbReference type="Pfam" id="PF00501"/>
    </source>
</evidence>
<accession>A0A3B0TYS3</accession>
<feature type="domain" description="AMP-dependent synthetase/ligase" evidence="4">
    <location>
        <begin position="13"/>
        <end position="419"/>
    </location>
</feature>
<dbReference type="Gene3D" id="3.40.50.12780">
    <property type="entry name" value="N-terminal domain of ligase-like"/>
    <property type="match status" value="2"/>
</dbReference>
<organism evidence="5">
    <name type="scientific">hydrothermal vent metagenome</name>
    <dbReference type="NCBI Taxonomy" id="652676"/>
    <lineage>
        <taxon>unclassified sequences</taxon>
        <taxon>metagenomes</taxon>
        <taxon>ecological metagenomes</taxon>
    </lineage>
</organism>
<dbReference type="Pfam" id="PF00501">
    <property type="entry name" value="AMP-binding"/>
    <property type="match status" value="1"/>
</dbReference>
<dbReference type="InterPro" id="IPR020845">
    <property type="entry name" value="AMP-binding_CS"/>
</dbReference>
<keyword evidence="5" id="KW-0436">Ligase</keyword>
<dbReference type="PANTHER" id="PTHR43272:SF33">
    <property type="entry name" value="AMP-BINDING DOMAIN-CONTAINING PROTEIN-RELATED"/>
    <property type="match status" value="1"/>
</dbReference>
<dbReference type="EMBL" id="UOEP01000188">
    <property type="protein sequence ID" value="VAW23168.1"/>
    <property type="molecule type" value="Genomic_DNA"/>
</dbReference>
<proteinExistence type="predicted"/>
<feature type="coiled-coil region" evidence="3">
    <location>
        <begin position="144"/>
        <end position="171"/>
    </location>
</feature>
<keyword evidence="2" id="KW-0067">ATP-binding</keyword>
<dbReference type="Pfam" id="PF23562">
    <property type="entry name" value="AMP-binding_C_3"/>
    <property type="match status" value="1"/>
</dbReference>
<dbReference type="PROSITE" id="PS00455">
    <property type="entry name" value="AMP_BINDING"/>
    <property type="match status" value="1"/>
</dbReference>
<dbReference type="SUPFAM" id="SSF56801">
    <property type="entry name" value="Acetyl-CoA synthetase-like"/>
    <property type="match status" value="1"/>
</dbReference>
<keyword evidence="1" id="KW-0547">Nucleotide-binding</keyword>
<gene>
    <name evidence="5" type="ORF">MNBD_BACTEROID01-1318</name>
</gene>
<dbReference type="AlphaFoldDB" id="A0A3B0TYS3"/>
<dbReference type="GO" id="GO:0005783">
    <property type="term" value="C:endoplasmic reticulum"/>
    <property type="evidence" value="ECO:0007669"/>
    <property type="project" value="TreeGrafter"/>
</dbReference>
<dbReference type="InterPro" id="IPR000873">
    <property type="entry name" value="AMP-dep_synth/lig_dom"/>
</dbReference>